<accession>A0AAJ1ST78</accession>
<sequence>MEIRPAGIPAPREQGRQQHGPGRAGAARPGNQPADNPQSAGKPRRIGPATQSAVDNGSGGGPLRAMSPGVVDYLFRQLVSGRPAEDVAWEREGISLTAQPEGAELARRLAETDLDALTPTELFHYVRAAQRLAAWAEGLRQTAVGRYCHAGADAPRPDRRGI</sequence>
<name>A0AAJ1ST78_9MICC</name>
<dbReference type="RefSeq" id="WP_307360049.1">
    <property type="nucleotide sequence ID" value="NZ_JAUSTB010000006.1"/>
</dbReference>
<evidence type="ECO:0000256" key="1">
    <source>
        <dbReference type="SAM" id="MobiDB-lite"/>
    </source>
</evidence>
<keyword evidence="3" id="KW-1185">Reference proteome</keyword>
<dbReference type="EMBL" id="JAUSTB010000006">
    <property type="protein sequence ID" value="MDQ0146431.1"/>
    <property type="molecule type" value="Genomic_DNA"/>
</dbReference>
<comment type="caution">
    <text evidence="2">The sequence shown here is derived from an EMBL/GenBank/DDBJ whole genome shotgun (WGS) entry which is preliminary data.</text>
</comment>
<gene>
    <name evidence="2" type="ORF">J2T23_002324</name>
</gene>
<evidence type="ECO:0000313" key="2">
    <source>
        <dbReference type="EMBL" id="MDQ0146431.1"/>
    </source>
</evidence>
<proteinExistence type="predicted"/>
<feature type="compositionally biased region" description="Low complexity" evidence="1">
    <location>
        <begin position="17"/>
        <end position="34"/>
    </location>
</feature>
<dbReference type="Proteomes" id="UP001239267">
    <property type="component" value="Unassembled WGS sequence"/>
</dbReference>
<protein>
    <submittedName>
        <fullName evidence="2">Uncharacterized protein</fullName>
    </submittedName>
</protein>
<evidence type="ECO:0000313" key="3">
    <source>
        <dbReference type="Proteomes" id="UP001239267"/>
    </source>
</evidence>
<organism evidence="2 3">
    <name type="scientific">Pseudarthrobacter niigatensis</name>
    <dbReference type="NCBI Taxonomy" id="369935"/>
    <lineage>
        <taxon>Bacteria</taxon>
        <taxon>Bacillati</taxon>
        <taxon>Actinomycetota</taxon>
        <taxon>Actinomycetes</taxon>
        <taxon>Micrococcales</taxon>
        <taxon>Micrococcaceae</taxon>
        <taxon>Pseudarthrobacter</taxon>
    </lineage>
</organism>
<feature type="region of interest" description="Disordered" evidence="1">
    <location>
        <begin position="1"/>
        <end position="66"/>
    </location>
</feature>
<dbReference type="AlphaFoldDB" id="A0AAJ1ST78"/>
<reference evidence="2 3" key="1">
    <citation type="submission" date="2023-07" db="EMBL/GenBank/DDBJ databases">
        <title>Sorghum-associated microbial communities from plants grown in Nebraska, USA.</title>
        <authorList>
            <person name="Schachtman D."/>
        </authorList>
    </citation>
    <scope>NUCLEOTIDE SEQUENCE [LARGE SCALE GENOMIC DNA]</scope>
    <source>
        <strain evidence="2 3">DS1001</strain>
    </source>
</reference>